<name>A0ABR0WI88_REHGL</name>
<feature type="region of interest" description="Disordered" evidence="6">
    <location>
        <begin position="1"/>
        <end position="34"/>
    </location>
</feature>
<evidence type="ECO:0000256" key="2">
    <source>
        <dbReference type="ARBA" id="ARBA00009074"/>
    </source>
</evidence>
<organism evidence="7 8">
    <name type="scientific">Rehmannia glutinosa</name>
    <name type="common">Chinese foxglove</name>
    <dbReference type="NCBI Taxonomy" id="99300"/>
    <lineage>
        <taxon>Eukaryota</taxon>
        <taxon>Viridiplantae</taxon>
        <taxon>Streptophyta</taxon>
        <taxon>Embryophyta</taxon>
        <taxon>Tracheophyta</taxon>
        <taxon>Spermatophyta</taxon>
        <taxon>Magnoliopsida</taxon>
        <taxon>eudicotyledons</taxon>
        <taxon>Gunneridae</taxon>
        <taxon>Pentapetalae</taxon>
        <taxon>asterids</taxon>
        <taxon>lamiids</taxon>
        <taxon>Lamiales</taxon>
        <taxon>Orobanchaceae</taxon>
        <taxon>Rehmannieae</taxon>
        <taxon>Rehmannia</taxon>
    </lineage>
</organism>
<evidence type="ECO:0000256" key="6">
    <source>
        <dbReference type="SAM" id="MobiDB-lite"/>
    </source>
</evidence>
<evidence type="ECO:0000256" key="5">
    <source>
        <dbReference type="ARBA" id="ARBA00023136"/>
    </source>
</evidence>
<comment type="subcellular location">
    <subcellularLocation>
        <location evidence="1">Membrane</location>
    </subcellularLocation>
</comment>
<dbReference type="PANTHER" id="PTHR31113:SF5">
    <property type="entry name" value="OS04G0405700 PROTEIN"/>
    <property type="match status" value="1"/>
</dbReference>
<feature type="compositionally biased region" description="Pro residues" evidence="6">
    <location>
        <begin position="1"/>
        <end position="11"/>
    </location>
</feature>
<dbReference type="EMBL" id="JABTTQ020000010">
    <property type="protein sequence ID" value="KAK6147287.1"/>
    <property type="molecule type" value="Genomic_DNA"/>
</dbReference>
<evidence type="ECO:0000313" key="8">
    <source>
        <dbReference type="Proteomes" id="UP001318860"/>
    </source>
</evidence>
<reference evidence="7 8" key="1">
    <citation type="journal article" date="2021" name="Comput. Struct. Biotechnol. J.">
        <title>De novo genome assembly of the potent medicinal plant Rehmannia glutinosa using nanopore technology.</title>
        <authorList>
            <person name="Ma L."/>
            <person name="Dong C."/>
            <person name="Song C."/>
            <person name="Wang X."/>
            <person name="Zheng X."/>
            <person name="Niu Y."/>
            <person name="Chen S."/>
            <person name="Feng W."/>
        </authorList>
    </citation>
    <scope>NUCLEOTIDE SEQUENCE [LARGE SCALE GENOMIC DNA]</scope>
    <source>
        <strain evidence="7">DH-2019</strain>
    </source>
</reference>
<keyword evidence="8" id="KW-1185">Reference proteome</keyword>
<proteinExistence type="inferred from homology"/>
<evidence type="ECO:0000256" key="4">
    <source>
        <dbReference type="ARBA" id="ARBA00022989"/>
    </source>
</evidence>
<comment type="caution">
    <text evidence="7">The sequence shown here is derived from an EMBL/GenBank/DDBJ whole genome shotgun (WGS) entry which is preliminary data.</text>
</comment>
<dbReference type="InterPro" id="IPR007749">
    <property type="entry name" value="DUF677"/>
</dbReference>
<keyword evidence="3" id="KW-0812">Transmembrane</keyword>
<dbReference type="PANTHER" id="PTHR31113">
    <property type="entry name" value="UPF0496 PROTEIN 3-RELATED"/>
    <property type="match status" value="1"/>
</dbReference>
<keyword evidence="4" id="KW-1133">Transmembrane helix</keyword>
<keyword evidence="5" id="KW-0472">Membrane</keyword>
<evidence type="ECO:0000256" key="1">
    <source>
        <dbReference type="ARBA" id="ARBA00004370"/>
    </source>
</evidence>
<dbReference type="Pfam" id="PF05055">
    <property type="entry name" value="DUF677"/>
    <property type="match status" value="1"/>
</dbReference>
<protein>
    <submittedName>
        <fullName evidence="7">Uncharacterized protein</fullName>
    </submittedName>
</protein>
<sequence length="372" mass="42026">MLPCLKPPRPPTNNYLSSPTSQGYSGENTPASSVQLSPTINLTREYTLALQTNSYSEIRSTFDQDNSIDQNVEIGHVDVSEEPQLLEQVLRPSRECVQEALSLIKPNSLTYLVSTYFEHSEHTSRLCLHLYQSIHHARLLYTPIHNLLEDLNSDYHSLSDSQCKFAFNIFLQFDCLENPFVSSDSHNFGDMRRCFSELRQQLDRHLRKSKSKVQQIRYCSTGSALCLTAATVGVAISAFAIATHALVALVAGPLCPVILPSTMTKREMVHLAQIDAAAKGVYVLHNDLDTIDRLVARLHAAVENDRLLIHLGLERGVDRYSIQEILKQLRRNRPGFVQQLVDLEEHLFLCFAAINRARSLLLQEIHMHQTPV</sequence>
<gene>
    <name evidence="7" type="ORF">DH2020_018199</name>
</gene>
<evidence type="ECO:0000256" key="3">
    <source>
        <dbReference type="ARBA" id="ARBA00022692"/>
    </source>
</evidence>
<comment type="similarity">
    <text evidence="2">Belongs to the UPF0496 family.</text>
</comment>
<accession>A0ABR0WI88</accession>
<feature type="compositionally biased region" description="Polar residues" evidence="6">
    <location>
        <begin position="12"/>
        <end position="34"/>
    </location>
</feature>
<dbReference type="Proteomes" id="UP001318860">
    <property type="component" value="Unassembled WGS sequence"/>
</dbReference>
<evidence type="ECO:0000313" key="7">
    <source>
        <dbReference type="EMBL" id="KAK6147287.1"/>
    </source>
</evidence>